<sequence length="420" mass="45793">MSMRDLLPNMRSLSLRLSAGWPETAMADPEAKPRRPITRVPPLRPPIEIPVADPGPDAERAAELRARGQFLARQEDWERLAQEMLQADRARARTPGLRSVADLLSQGARSDFADAIALALGSGNMAEVAAVLGSVDALRDDMPDCPAIAHVAAMTYVDAASACRAAGGTPDGDQTLRKARARYLAAAAALNDLFDPFEWDSPLWAAVRCALVEADAKPRDRVADDYEDLIDLDPGNPHHLRSFGNDLRPTRFGDWEVLDRQARRTAARTADVWGVGGYAWVYFGALGRDKAALRRLDAELFVEGLHDILTRHRTQDMANRLAALTGYTLGGVATGGGALHRLADCLGWIAQDHLRELHPVIWAEAAPPITGSIALAEDADPWRRGRARALSSLAAYYAPALEAGRRLVFTDDGLRMVRHD</sequence>
<organism evidence="2 3">
    <name type="scientific">Maliponia aquimaris</name>
    <dbReference type="NCBI Taxonomy" id="1673631"/>
    <lineage>
        <taxon>Bacteria</taxon>
        <taxon>Pseudomonadati</taxon>
        <taxon>Pseudomonadota</taxon>
        <taxon>Alphaproteobacteria</taxon>
        <taxon>Rhodobacterales</taxon>
        <taxon>Paracoccaceae</taxon>
        <taxon>Maliponia</taxon>
    </lineage>
</organism>
<dbReference type="EMBL" id="FXYF01000023">
    <property type="protein sequence ID" value="SMX50506.1"/>
    <property type="molecule type" value="Genomic_DNA"/>
</dbReference>
<gene>
    <name evidence="2" type="ORF">MAA8898_04819</name>
</gene>
<evidence type="ECO:0000313" key="2">
    <source>
        <dbReference type="EMBL" id="SMX50506.1"/>
    </source>
</evidence>
<evidence type="ECO:0000256" key="1">
    <source>
        <dbReference type="SAM" id="MobiDB-lite"/>
    </source>
</evidence>
<proteinExistence type="predicted"/>
<keyword evidence="3" id="KW-1185">Reference proteome</keyword>
<reference evidence="2 3" key="1">
    <citation type="submission" date="2017-05" db="EMBL/GenBank/DDBJ databases">
        <authorList>
            <person name="Song R."/>
            <person name="Chenine A.L."/>
            <person name="Ruprecht R.M."/>
        </authorList>
    </citation>
    <scope>NUCLEOTIDE SEQUENCE [LARGE SCALE GENOMIC DNA]</scope>
    <source>
        <strain evidence="2 3">CECT 8898</strain>
    </source>
</reference>
<feature type="region of interest" description="Disordered" evidence="1">
    <location>
        <begin position="24"/>
        <end position="55"/>
    </location>
</feature>
<dbReference type="Proteomes" id="UP000207598">
    <property type="component" value="Unassembled WGS sequence"/>
</dbReference>
<accession>A0A238L872</accession>
<dbReference type="AlphaFoldDB" id="A0A238L872"/>
<protein>
    <submittedName>
        <fullName evidence="2">Uncharacterized protein</fullName>
    </submittedName>
</protein>
<name>A0A238L872_9RHOB</name>
<evidence type="ECO:0000313" key="3">
    <source>
        <dbReference type="Proteomes" id="UP000207598"/>
    </source>
</evidence>